<dbReference type="RefSeq" id="XP_022508377.1">
    <property type="nucleotide sequence ID" value="XM_022659345.1"/>
</dbReference>
<accession>A0A177EWL9</accession>
<dbReference type="GeneID" id="34604545"/>
<reference evidence="1 2" key="1">
    <citation type="submission" date="2016-03" db="EMBL/GenBank/DDBJ databases">
        <title>Draft genome sequence of the Fonsecaea monophora CBS 269.37.</title>
        <authorList>
            <person name="Bombassaro A."/>
            <person name="Vinicius W.A."/>
            <person name="De Hoog S."/>
            <person name="Sun J."/>
            <person name="Souza E.M."/>
            <person name="Raittz R.T."/>
            <person name="Costa F."/>
            <person name="Leao A.C."/>
            <person name="Tadra-Sfeir M.Z."/>
            <person name="Baura V."/>
            <person name="Balsanelli E."/>
            <person name="Pedrosa F.O."/>
            <person name="Moreno L.F."/>
            <person name="Steffens M.B."/>
            <person name="Xi L."/>
            <person name="Bocca A.L."/>
            <person name="Felipe M.S."/>
            <person name="Teixeira M."/>
            <person name="Telles Filho F.Q."/>
            <person name="Azevedo C.M."/>
            <person name="Gomes R."/>
            <person name="Vicente V.A."/>
        </authorList>
    </citation>
    <scope>NUCLEOTIDE SEQUENCE [LARGE SCALE GENOMIC DNA]</scope>
    <source>
        <strain evidence="1 2">CBS 269.37</strain>
    </source>
</reference>
<dbReference type="OrthoDB" id="2589819at2759"/>
<sequence>MPKTLESLAPPCYPLEAPALDDLQLRYSYEIARGEMGVLSFEPYKSLILPYWVFRTVPLAQKSAEILWSIFESYVERGDLVGADMSRKFIQMGMTRARRYANHKGGRKYGAEGEQLEKWTGDDVEGKRKEKEEASEIFKSYWRRCIASEEYIRLKKEWSTAKQQYLKDKGG</sequence>
<name>A0A177EWL9_9EURO</name>
<dbReference type="InterPro" id="IPR025494">
    <property type="entry name" value="DUF4385"/>
</dbReference>
<dbReference type="Proteomes" id="UP000077002">
    <property type="component" value="Unassembled WGS sequence"/>
</dbReference>
<dbReference type="AlphaFoldDB" id="A0A177EWL9"/>
<evidence type="ECO:0000313" key="1">
    <source>
        <dbReference type="EMBL" id="OAG36425.1"/>
    </source>
</evidence>
<dbReference type="EMBL" id="LVKK01000092">
    <property type="protein sequence ID" value="OAG36425.1"/>
    <property type="molecule type" value="Genomic_DNA"/>
</dbReference>
<keyword evidence="2" id="KW-1185">Reference proteome</keyword>
<evidence type="ECO:0000313" key="2">
    <source>
        <dbReference type="Proteomes" id="UP000077002"/>
    </source>
</evidence>
<comment type="caution">
    <text evidence="1">The sequence shown here is derived from an EMBL/GenBank/DDBJ whole genome shotgun (WGS) entry which is preliminary data.</text>
</comment>
<organism evidence="1 2">
    <name type="scientific">Fonsecaea monophora</name>
    <dbReference type="NCBI Taxonomy" id="254056"/>
    <lineage>
        <taxon>Eukaryota</taxon>
        <taxon>Fungi</taxon>
        <taxon>Dikarya</taxon>
        <taxon>Ascomycota</taxon>
        <taxon>Pezizomycotina</taxon>
        <taxon>Eurotiomycetes</taxon>
        <taxon>Chaetothyriomycetidae</taxon>
        <taxon>Chaetothyriales</taxon>
        <taxon>Herpotrichiellaceae</taxon>
        <taxon>Fonsecaea</taxon>
    </lineage>
</organism>
<proteinExistence type="predicted"/>
<gene>
    <name evidence="1" type="ORF">AYO21_09410</name>
</gene>
<protein>
    <recommendedName>
        <fullName evidence="3">DUF4385 domain-containing protein</fullName>
    </recommendedName>
</protein>
<evidence type="ECO:0008006" key="3">
    <source>
        <dbReference type="Google" id="ProtNLM"/>
    </source>
</evidence>
<dbReference type="Pfam" id="PF14328">
    <property type="entry name" value="DUF4385"/>
    <property type="match status" value="1"/>
</dbReference>